<keyword evidence="1" id="KW-1133">Transmembrane helix</keyword>
<dbReference type="EMBL" id="JBHSGQ010000002">
    <property type="protein sequence ID" value="MFC4724928.1"/>
    <property type="molecule type" value="Genomic_DNA"/>
</dbReference>
<comment type="caution">
    <text evidence="2">The sequence shown here is derived from an EMBL/GenBank/DDBJ whole genome shotgun (WGS) entry which is preliminary data.</text>
</comment>
<dbReference type="RefSeq" id="WP_371394135.1">
    <property type="nucleotide sequence ID" value="NZ_CP163421.1"/>
</dbReference>
<evidence type="ECO:0000313" key="2">
    <source>
        <dbReference type="EMBL" id="MFC4724928.1"/>
    </source>
</evidence>
<evidence type="ECO:0000256" key="1">
    <source>
        <dbReference type="SAM" id="Phobius"/>
    </source>
</evidence>
<proteinExistence type="predicted"/>
<keyword evidence="3" id="KW-1185">Reference proteome</keyword>
<evidence type="ECO:0000313" key="3">
    <source>
        <dbReference type="Proteomes" id="UP001596024"/>
    </source>
</evidence>
<feature type="transmembrane region" description="Helical" evidence="1">
    <location>
        <begin position="60"/>
        <end position="86"/>
    </location>
</feature>
<name>A0ABV9ND08_9PROT</name>
<reference evidence="3" key="1">
    <citation type="journal article" date="2019" name="Int. J. Syst. Evol. Microbiol.">
        <title>The Global Catalogue of Microorganisms (GCM) 10K type strain sequencing project: providing services to taxonomists for standard genome sequencing and annotation.</title>
        <authorList>
            <consortium name="The Broad Institute Genomics Platform"/>
            <consortium name="The Broad Institute Genome Sequencing Center for Infectious Disease"/>
            <person name="Wu L."/>
            <person name="Ma J."/>
        </authorList>
    </citation>
    <scope>NUCLEOTIDE SEQUENCE [LARGE SCALE GENOMIC DNA]</scope>
    <source>
        <strain evidence="3">CCUG 62981</strain>
    </source>
</reference>
<organism evidence="2 3">
    <name type="scientific">Glycocaulis abyssi</name>
    <dbReference type="NCBI Taxonomy" id="1433403"/>
    <lineage>
        <taxon>Bacteria</taxon>
        <taxon>Pseudomonadati</taxon>
        <taxon>Pseudomonadota</taxon>
        <taxon>Alphaproteobacteria</taxon>
        <taxon>Maricaulales</taxon>
        <taxon>Maricaulaceae</taxon>
        <taxon>Glycocaulis</taxon>
    </lineage>
</organism>
<feature type="transmembrane region" description="Helical" evidence="1">
    <location>
        <begin position="14"/>
        <end position="40"/>
    </location>
</feature>
<protein>
    <submittedName>
        <fullName evidence="2">Uncharacterized protein</fullName>
    </submittedName>
</protein>
<keyword evidence="1" id="KW-0472">Membrane</keyword>
<sequence>MVVIRDALNFFRQLFARIAAVLAVILMGFGVIGAVAGWIAAMQTVDPFGDSMSIEGRWHIPVSSVFHSFVPGFIVLFLAIAAEYASRIASDLRFLRSKADTRGKEL</sequence>
<keyword evidence="1" id="KW-0812">Transmembrane</keyword>
<accession>A0ABV9ND08</accession>
<dbReference type="Proteomes" id="UP001596024">
    <property type="component" value="Unassembled WGS sequence"/>
</dbReference>
<gene>
    <name evidence="2" type="ORF">ACFPB0_06455</name>
</gene>